<protein>
    <submittedName>
        <fullName evidence="2">Uncharacterized protein</fullName>
    </submittedName>
</protein>
<dbReference type="EMBL" id="JAPQYE010000003">
    <property type="protein sequence ID" value="MCZ0728055.1"/>
    <property type="molecule type" value="Genomic_DNA"/>
</dbReference>
<evidence type="ECO:0000313" key="3">
    <source>
        <dbReference type="Proteomes" id="UP001084650"/>
    </source>
</evidence>
<organism evidence="2 3">
    <name type="scientific">Mycolicibacterium iranicum</name>
    <name type="common">Mycobacterium iranicum</name>
    <dbReference type="NCBI Taxonomy" id="912594"/>
    <lineage>
        <taxon>Bacteria</taxon>
        <taxon>Bacillati</taxon>
        <taxon>Actinomycetota</taxon>
        <taxon>Actinomycetes</taxon>
        <taxon>Mycobacteriales</taxon>
        <taxon>Mycobacteriaceae</taxon>
        <taxon>Mycolicibacterium</taxon>
    </lineage>
</organism>
<evidence type="ECO:0000256" key="1">
    <source>
        <dbReference type="SAM" id="MobiDB-lite"/>
    </source>
</evidence>
<name>A0ABT4HCZ2_MYCIR</name>
<dbReference type="RefSeq" id="WP_268785807.1">
    <property type="nucleotide sequence ID" value="NZ_JAPQYE010000003.1"/>
</dbReference>
<accession>A0ABT4HCZ2</accession>
<dbReference type="Proteomes" id="UP001084650">
    <property type="component" value="Unassembled WGS sequence"/>
</dbReference>
<evidence type="ECO:0000313" key="2">
    <source>
        <dbReference type="EMBL" id="MCZ0728055.1"/>
    </source>
</evidence>
<gene>
    <name evidence="2" type="ORF">OY187_08355</name>
</gene>
<proteinExistence type="predicted"/>
<feature type="region of interest" description="Disordered" evidence="1">
    <location>
        <begin position="1"/>
        <end position="33"/>
    </location>
</feature>
<sequence length="59" mass="6291">MRRTSGASLRRADELAAEGRPPHRSGGTTNELKKLDEATFAVKGVKVPAATWGPRISST</sequence>
<reference evidence="2" key="1">
    <citation type="submission" date="2022-12" db="EMBL/GenBank/DDBJ databases">
        <title>Whole genome sequence of Mycolicibacterium iranicum strain SBH312.</title>
        <authorList>
            <person name="Jani J."/>
            <person name="Arifin Mustapha Z."/>
            <person name="Ahmed K."/>
            <person name="Kai Ling C."/>
        </authorList>
    </citation>
    <scope>NUCLEOTIDE SEQUENCE</scope>
    <source>
        <strain evidence="2">SBH312</strain>
    </source>
</reference>
<comment type="caution">
    <text evidence="2">The sequence shown here is derived from an EMBL/GenBank/DDBJ whole genome shotgun (WGS) entry which is preliminary data.</text>
</comment>
<keyword evidence="3" id="KW-1185">Reference proteome</keyword>